<feature type="compositionally biased region" description="Low complexity" evidence="1">
    <location>
        <begin position="345"/>
        <end position="359"/>
    </location>
</feature>
<feature type="region of interest" description="Disordered" evidence="1">
    <location>
        <begin position="275"/>
        <end position="360"/>
    </location>
</feature>
<feature type="compositionally biased region" description="Low complexity" evidence="1">
    <location>
        <begin position="228"/>
        <end position="238"/>
    </location>
</feature>
<evidence type="ECO:0000313" key="2">
    <source>
        <dbReference type="EMBL" id="KAK7032330.1"/>
    </source>
</evidence>
<gene>
    <name evidence="2" type="ORF">VNI00_013289</name>
</gene>
<evidence type="ECO:0000313" key="3">
    <source>
        <dbReference type="Proteomes" id="UP001383192"/>
    </source>
</evidence>
<reference evidence="2 3" key="1">
    <citation type="submission" date="2024-01" db="EMBL/GenBank/DDBJ databases">
        <title>A draft genome for a cacao thread blight-causing isolate of Paramarasmius palmivorus.</title>
        <authorList>
            <person name="Baruah I.K."/>
            <person name="Bukari Y."/>
            <person name="Amoako-Attah I."/>
            <person name="Meinhardt L.W."/>
            <person name="Bailey B.A."/>
            <person name="Cohen S.P."/>
        </authorList>
    </citation>
    <scope>NUCLEOTIDE SEQUENCE [LARGE SCALE GENOMIC DNA]</scope>
    <source>
        <strain evidence="2 3">GH-12</strain>
    </source>
</reference>
<proteinExistence type="predicted"/>
<sequence>MDCEAQLYARLLFPLRHGYALWCPEPNEALSPEYTNEGIGFGDVGLIRSDGSFDFLFNICLPADHIINQSCGTPENFIPVTWNGQIHRNSSFFKAGKPVYSRRAKCKEISAEAMATIPGSPVGVGASIELSFDKESGAALMLTTGAKRVDVLDLKAFREYAQTNAASWYHFVNNTLGRDAENGSIYLVTGVDKSNTWENAVFDSSQSSQSCSLVFESVGVGSGRMRLSQSSTHQSSVSNRASSTDARHNQSLFIRGFRISLRRGLSVRVRGEVKVASTDKSPMKDIFGPTPLQRLGSSFLMSRSSSSGGGGPQMDAAPSDSPRSSEMDVDSAITSDGEWGHKSPSDSSCSDTTSMSESDYFPPPQPYHPLIFINDDILQNNLGIDVVVTHDDDWIALLTSEDTVMPDDRTLARRFKRRTKQHEDVPIHRPPQLTLEPRIPSQLQPRMNRLPSELKDMVFSHCDEETLKACTGVCKSLHTHARNFIFTRNLILMVDGSSNRFDNMKATLASPTNGIQWCHIKRVTLVFVSGRYSWDALKTGAHITEACEILNLLKGKVDLEYLSVIVENQNAELFSFNRFTQIIQTDFPNVTRFELRLERERLQHVLPVVCSFANLDTLELSCRDLVYEEDQDLDLSLALPSTLRSLHLHLPENPPLENGPIHEWLGSQSVMADLQYLSILEMGSDLGQSCLRQPDSQLRTIYIGFCNLHESLSEDIVFQLYILSHLSHLEEIIYYLSETPTSMATECGVYSSLCLLSQNPGSLQSVVFVLSKQALEDLGTGRMSWLEDIDGIIETGPYFSGVVLTIIVPSAYEDADNPRLVSLLGSVFPRYVEAGKNFQIQTTHDSVDGSWNPLQQSPLRRRPRQTAQYIT</sequence>
<protein>
    <recommendedName>
        <fullName evidence="4">F-box domain-containing protein</fullName>
    </recommendedName>
</protein>
<evidence type="ECO:0000256" key="1">
    <source>
        <dbReference type="SAM" id="MobiDB-lite"/>
    </source>
</evidence>
<evidence type="ECO:0008006" key="4">
    <source>
        <dbReference type="Google" id="ProtNLM"/>
    </source>
</evidence>
<accession>A0AAW0C0C6</accession>
<dbReference type="AlphaFoldDB" id="A0AAW0C0C6"/>
<feature type="compositionally biased region" description="Low complexity" evidence="1">
    <location>
        <begin position="296"/>
        <end position="306"/>
    </location>
</feature>
<dbReference type="InterPro" id="IPR036047">
    <property type="entry name" value="F-box-like_dom_sf"/>
</dbReference>
<dbReference type="Proteomes" id="UP001383192">
    <property type="component" value="Unassembled WGS sequence"/>
</dbReference>
<comment type="caution">
    <text evidence="2">The sequence shown here is derived from an EMBL/GenBank/DDBJ whole genome shotgun (WGS) entry which is preliminary data.</text>
</comment>
<organism evidence="2 3">
    <name type="scientific">Paramarasmius palmivorus</name>
    <dbReference type="NCBI Taxonomy" id="297713"/>
    <lineage>
        <taxon>Eukaryota</taxon>
        <taxon>Fungi</taxon>
        <taxon>Dikarya</taxon>
        <taxon>Basidiomycota</taxon>
        <taxon>Agaricomycotina</taxon>
        <taxon>Agaricomycetes</taxon>
        <taxon>Agaricomycetidae</taxon>
        <taxon>Agaricales</taxon>
        <taxon>Marasmiineae</taxon>
        <taxon>Marasmiaceae</taxon>
        <taxon>Paramarasmius</taxon>
    </lineage>
</organism>
<name>A0AAW0C0C6_9AGAR</name>
<dbReference type="SUPFAM" id="SSF81383">
    <property type="entry name" value="F-box domain"/>
    <property type="match status" value="1"/>
</dbReference>
<keyword evidence="3" id="KW-1185">Reference proteome</keyword>
<dbReference type="CDD" id="cd09917">
    <property type="entry name" value="F-box_SF"/>
    <property type="match status" value="1"/>
</dbReference>
<dbReference type="EMBL" id="JAYKXP010000066">
    <property type="protein sequence ID" value="KAK7032330.1"/>
    <property type="molecule type" value="Genomic_DNA"/>
</dbReference>
<feature type="region of interest" description="Disordered" evidence="1">
    <location>
        <begin position="849"/>
        <end position="871"/>
    </location>
</feature>
<feature type="region of interest" description="Disordered" evidence="1">
    <location>
        <begin position="225"/>
        <end position="245"/>
    </location>
</feature>